<dbReference type="GO" id="GO:0006260">
    <property type="term" value="P:DNA replication"/>
    <property type="evidence" value="ECO:0007669"/>
    <property type="project" value="UniProtKB-UniRule"/>
</dbReference>
<dbReference type="GO" id="GO:0051301">
    <property type="term" value="P:cell division"/>
    <property type="evidence" value="ECO:0007669"/>
    <property type="project" value="UniProtKB-KW"/>
</dbReference>
<dbReference type="Pfam" id="PF04079">
    <property type="entry name" value="SMC_ScpB"/>
    <property type="match status" value="1"/>
</dbReference>
<keyword evidence="3 5" id="KW-0159">Chromosome partition</keyword>
<reference evidence="6 7" key="1">
    <citation type="submission" date="2017-06" db="EMBL/GenBank/DDBJ databases">
        <title>Draft genome sequence of anaerobic fermentative bacterium Anaeromicrobium sediminis DY2726D isolated from West Pacific Ocean sediments.</title>
        <authorList>
            <person name="Zeng X."/>
        </authorList>
    </citation>
    <scope>NUCLEOTIDE SEQUENCE [LARGE SCALE GENOMIC DNA]</scope>
    <source>
        <strain evidence="6 7">DY2726D</strain>
    </source>
</reference>
<name>A0A267MP45_9FIRM</name>
<dbReference type="InterPro" id="IPR036388">
    <property type="entry name" value="WH-like_DNA-bd_sf"/>
</dbReference>
<sequence length="174" mass="19845">MKEEKVKSIIESFLFVWGEPLDIKLISKTLELSPAYVRKVIIDMKNTYEKENRGIQIIEVNNKFQLSTNKENYEYIQKLCTPPQNKGLTQAALEVVSIIAYKQPITRPEIEAIRGVKSDKAISTLLDRNLICENGRLDKPGKPILYITTDEFLRSFGINNLEALPTLESEELGT</sequence>
<evidence type="ECO:0000313" key="7">
    <source>
        <dbReference type="Proteomes" id="UP000216024"/>
    </source>
</evidence>
<proteinExistence type="inferred from homology"/>
<evidence type="ECO:0000256" key="2">
    <source>
        <dbReference type="ARBA" id="ARBA00022618"/>
    </source>
</evidence>
<organism evidence="6 7">
    <name type="scientific">Anaeromicrobium sediminis</name>
    <dbReference type="NCBI Taxonomy" id="1478221"/>
    <lineage>
        <taxon>Bacteria</taxon>
        <taxon>Bacillati</taxon>
        <taxon>Bacillota</taxon>
        <taxon>Clostridia</taxon>
        <taxon>Peptostreptococcales</taxon>
        <taxon>Thermotaleaceae</taxon>
        <taxon>Anaeromicrobium</taxon>
    </lineage>
</organism>
<comment type="subunit">
    <text evidence="5">Homodimer. Homodimerization may be required to stabilize the binding of ScpA to the Smc head domains. Component of a cohesin-like complex composed of ScpA, ScpB and the Smc homodimer, in which ScpA and ScpB bind to the head domain of Smc. The presence of the three proteins is required for the association of the complex with DNA.</text>
</comment>
<dbReference type="OrthoDB" id="9806226at2"/>
<comment type="function">
    <text evidence="5">Participates in chromosomal partition during cell division. May act via the formation of a condensin-like complex containing Smc and ScpA that pull DNA away from mid-cell into both cell halves.</text>
</comment>
<accession>A0A267MP45</accession>
<dbReference type="Proteomes" id="UP000216024">
    <property type="component" value="Unassembled WGS sequence"/>
</dbReference>
<dbReference type="EMBL" id="NIBG01000001">
    <property type="protein sequence ID" value="PAB61197.1"/>
    <property type="molecule type" value="Genomic_DNA"/>
</dbReference>
<evidence type="ECO:0000256" key="3">
    <source>
        <dbReference type="ARBA" id="ARBA00022829"/>
    </source>
</evidence>
<dbReference type="NCBIfam" id="TIGR00281">
    <property type="entry name" value="SMC-Scp complex subunit ScpB"/>
    <property type="match status" value="1"/>
</dbReference>
<dbReference type="Gene3D" id="1.10.10.10">
    <property type="entry name" value="Winged helix-like DNA-binding domain superfamily/Winged helix DNA-binding domain"/>
    <property type="match status" value="2"/>
</dbReference>
<dbReference type="PANTHER" id="PTHR34298">
    <property type="entry name" value="SEGREGATION AND CONDENSATION PROTEIN B"/>
    <property type="match status" value="1"/>
</dbReference>
<dbReference type="SUPFAM" id="SSF46785">
    <property type="entry name" value="Winged helix' DNA-binding domain"/>
    <property type="match status" value="2"/>
</dbReference>
<keyword evidence="2 5" id="KW-0132">Cell division</keyword>
<protein>
    <recommendedName>
        <fullName evidence="5">Segregation and condensation protein B</fullName>
    </recommendedName>
</protein>
<gene>
    <name evidence="5 6" type="primary">scpB</name>
    <name evidence="6" type="ORF">CCE28_01860</name>
</gene>
<dbReference type="AlphaFoldDB" id="A0A267MP45"/>
<dbReference type="PIRSF" id="PIRSF019345">
    <property type="entry name" value="ScpB"/>
    <property type="match status" value="1"/>
</dbReference>
<dbReference type="PANTHER" id="PTHR34298:SF2">
    <property type="entry name" value="SEGREGATION AND CONDENSATION PROTEIN B"/>
    <property type="match status" value="1"/>
</dbReference>
<keyword evidence="7" id="KW-1185">Reference proteome</keyword>
<dbReference type="GO" id="GO:0051304">
    <property type="term" value="P:chromosome separation"/>
    <property type="evidence" value="ECO:0007669"/>
    <property type="project" value="InterPro"/>
</dbReference>
<dbReference type="GO" id="GO:0005737">
    <property type="term" value="C:cytoplasm"/>
    <property type="evidence" value="ECO:0007669"/>
    <property type="project" value="UniProtKB-SubCell"/>
</dbReference>
<evidence type="ECO:0000256" key="4">
    <source>
        <dbReference type="ARBA" id="ARBA00023306"/>
    </source>
</evidence>
<keyword evidence="1 5" id="KW-0963">Cytoplasm</keyword>
<dbReference type="RefSeq" id="WP_095130374.1">
    <property type="nucleotide sequence ID" value="NZ_NIBG01000001.1"/>
</dbReference>
<evidence type="ECO:0000256" key="5">
    <source>
        <dbReference type="HAMAP-Rule" id="MF_01804"/>
    </source>
</evidence>
<comment type="caution">
    <text evidence="6">The sequence shown here is derived from an EMBL/GenBank/DDBJ whole genome shotgun (WGS) entry which is preliminary data.</text>
</comment>
<comment type="similarity">
    <text evidence="5">Belongs to the ScpB family.</text>
</comment>
<comment type="subcellular location">
    <subcellularLocation>
        <location evidence="5">Cytoplasm</location>
    </subcellularLocation>
    <text evidence="5">Associated with two foci at the outer edges of the nucleoid region in young cells, and at four foci within both cell halves in older cells.</text>
</comment>
<dbReference type="InterPro" id="IPR036390">
    <property type="entry name" value="WH_DNA-bd_sf"/>
</dbReference>
<keyword evidence="4 5" id="KW-0131">Cell cycle</keyword>
<dbReference type="HAMAP" id="MF_01804">
    <property type="entry name" value="ScpB"/>
    <property type="match status" value="1"/>
</dbReference>
<dbReference type="InterPro" id="IPR005234">
    <property type="entry name" value="ScpB_csome_segregation"/>
</dbReference>
<evidence type="ECO:0000256" key="1">
    <source>
        <dbReference type="ARBA" id="ARBA00022490"/>
    </source>
</evidence>
<evidence type="ECO:0000313" key="6">
    <source>
        <dbReference type="EMBL" id="PAB61197.1"/>
    </source>
</evidence>